<dbReference type="EMBL" id="VOOS01000002">
    <property type="protein sequence ID" value="TXB65948.1"/>
    <property type="molecule type" value="Genomic_DNA"/>
</dbReference>
<dbReference type="Proteomes" id="UP000321721">
    <property type="component" value="Unassembled WGS sequence"/>
</dbReference>
<dbReference type="Gene3D" id="2.10.10.20">
    <property type="entry name" value="Carbohydrate-binding module superfamily 5/12"/>
    <property type="match status" value="1"/>
</dbReference>
<dbReference type="Gene3D" id="3.20.20.80">
    <property type="entry name" value="Glycosidases"/>
    <property type="match status" value="1"/>
</dbReference>
<evidence type="ECO:0000256" key="1">
    <source>
        <dbReference type="ARBA" id="ARBA00022729"/>
    </source>
</evidence>
<dbReference type="SUPFAM" id="SSF51445">
    <property type="entry name" value="(Trans)glycosidases"/>
    <property type="match status" value="1"/>
</dbReference>
<name>A0A5C6RUF1_9FLAO</name>
<evidence type="ECO:0000313" key="4">
    <source>
        <dbReference type="Proteomes" id="UP000321721"/>
    </source>
</evidence>
<keyword evidence="4" id="KW-1185">Reference proteome</keyword>
<dbReference type="GO" id="GO:0005975">
    <property type="term" value="P:carbohydrate metabolic process"/>
    <property type="evidence" value="ECO:0007669"/>
    <property type="project" value="InterPro"/>
</dbReference>
<sequence>MKKLLISIITLCCGVQLYGQAFNFNEPIVLGYFPSWSESWAATGQNSKLREVPALVNFVFLSFAKPDLTYLKGSYDISGTGIEVPYDGCSLKESVSALKDRGIHVILSIGGETFWNSSSVYNNINYQQIKDLVDDMGFVGIDWDFEPNGSFGNIGNTTNVQHFIDFFTNSRALMPKNEGYILACAPAGVGALGGQTNDDAASPYAYANRNSLTGETDANLYNGTVSTNGINLFGFSSTGHMIPVMQAVGDKIDLIAFQGYNTGASTNRSIMYDAYAYYAEIYGFKVAAGVHFPNEPWGPYYTYTHTNVASLSEHISAHPNRVGDNDGIMIWQVLLADASSSGYSYLNVASKVLNGVAESTAVADANDYSLVTYTGGSTGCTSGGGGGNTYCGVSEYDVSLSYPTAGTQVYANCKVWENQWWANPGESPGSNSVWLEVNDCSEGAGCTVGINEMETENEFTFFVAKNRLTFISNKEEVRNIKIYSLQGRLIEDLMVGKGNNTVMLSKINNTGVYILQFEGINQLITKKAFLE</sequence>
<evidence type="ECO:0000259" key="2">
    <source>
        <dbReference type="PROSITE" id="PS51910"/>
    </source>
</evidence>
<dbReference type="PROSITE" id="PS51910">
    <property type="entry name" value="GH18_2"/>
    <property type="match status" value="1"/>
</dbReference>
<feature type="domain" description="GH18" evidence="2">
    <location>
        <begin position="27"/>
        <end position="356"/>
    </location>
</feature>
<comment type="caution">
    <text evidence="3">The sequence shown here is derived from an EMBL/GenBank/DDBJ whole genome shotgun (WGS) entry which is preliminary data.</text>
</comment>
<accession>A0A5C6RUF1</accession>
<organism evidence="3 4">
    <name type="scientific">Vicingus serpentipes</name>
    <dbReference type="NCBI Taxonomy" id="1926625"/>
    <lineage>
        <taxon>Bacteria</taxon>
        <taxon>Pseudomonadati</taxon>
        <taxon>Bacteroidota</taxon>
        <taxon>Flavobacteriia</taxon>
        <taxon>Flavobacteriales</taxon>
        <taxon>Vicingaceae</taxon>
        <taxon>Vicingus</taxon>
    </lineage>
</organism>
<proteinExistence type="predicted"/>
<dbReference type="NCBIfam" id="TIGR04183">
    <property type="entry name" value="Por_Secre_tail"/>
    <property type="match status" value="1"/>
</dbReference>
<evidence type="ECO:0000313" key="3">
    <source>
        <dbReference type="EMBL" id="TXB65948.1"/>
    </source>
</evidence>
<gene>
    <name evidence="3" type="ORF">FRY74_05095</name>
</gene>
<dbReference type="InterPro" id="IPR001223">
    <property type="entry name" value="Glyco_hydro18_cat"/>
</dbReference>
<dbReference type="AlphaFoldDB" id="A0A5C6RUF1"/>
<dbReference type="InterPro" id="IPR017853">
    <property type="entry name" value="GH"/>
</dbReference>
<keyword evidence="1" id="KW-0732">Signal</keyword>
<protein>
    <submittedName>
        <fullName evidence="3">T9SS type A sorting domain-containing protein</fullName>
    </submittedName>
</protein>
<dbReference type="CDD" id="cd12215">
    <property type="entry name" value="ChiC_BD"/>
    <property type="match status" value="1"/>
</dbReference>
<dbReference type="RefSeq" id="WP_147099270.1">
    <property type="nucleotide sequence ID" value="NZ_VOOS01000002.1"/>
</dbReference>
<dbReference type="InterPro" id="IPR026444">
    <property type="entry name" value="Secre_tail"/>
</dbReference>
<reference evidence="3 4" key="1">
    <citation type="submission" date="2019-08" db="EMBL/GenBank/DDBJ databases">
        <title>Genome of Vicingus serpentipes NCIMB 15042.</title>
        <authorList>
            <person name="Bowman J.P."/>
        </authorList>
    </citation>
    <scope>NUCLEOTIDE SEQUENCE [LARGE SCALE GENOMIC DNA]</scope>
    <source>
        <strain evidence="3 4">NCIMB 15042</strain>
    </source>
</reference>
<dbReference type="OrthoDB" id="9775889at2"/>